<evidence type="ECO:0000259" key="6">
    <source>
        <dbReference type="Pfam" id="PF00155"/>
    </source>
</evidence>
<dbReference type="InterPro" id="IPR015424">
    <property type="entry name" value="PyrdxlP-dep_Trfase"/>
</dbReference>
<protein>
    <submittedName>
        <fullName evidence="7">Pyridoxal phosphate-dependent transferase</fullName>
    </submittedName>
</protein>
<keyword evidence="4" id="KW-0663">Pyridoxal phosphate</keyword>
<evidence type="ECO:0000256" key="5">
    <source>
        <dbReference type="SAM" id="Coils"/>
    </source>
</evidence>
<comment type="cofactor">
    <cofactor evidence="1">
        <name>pyridoxal 5'-phosphate</name>
        <dbReference type="ChEBI" id="CHEBI:597326"/>
    </cofactor>
</comment>
<dbReference type="Gene3D" id="3.90.1150.10">
    <property type="entry name" value="Aspartate Aminotransferase, domain 1"/>
    <property type="match status" value="1"/>
</dbReference>
<evidence type="ECO:0000256" key="2">
    <source>
        <dbReference type="ARBA" id="ARBA00022576"/>
    </source>
</evidence>
<feature type="domain" description="Aminotransferase class I/classII large" evidence="6">
    <location>
        <begin position="29"/>
        <end position="426"/>
    </location>
</feature>
<name>A0A0V0Q8E7_PSEPJ</name>
<evidence type="ECO:0000256" key="4">
    <source>
        <dbReference type="ARBA" id="ARBA00022898"/>
    </source>
</evidence>
<keyword evidence="5" id="KW-0175">Coiled coil</keyword>
<dbReference type="InParanoid" id="A0A0V0Q8E7"/>
<dbReference type="PANTHER" id="PTHR43807:SF20">
    <property type="entry name" value="FI04487P"/>
    <property type="match status" value="1"/>
</dbReference>
<dbReference type="GO" id="GO:0005737">
    <property type="term" value="C:cytoplasm"/>
    <property type="evidence" value="ECO:0007669"/>
    <property type="project" value="TreeGrafter"/>
</dbReference>
<evidence type="ECO:0000256" key="3">
    <source>
        <dbReference type="ARBA" id="ARBA00022679"/>
    </source>
</evidence>
<gene>
    <name evidence="7" type="ORF">PPERSA_00106</name>
</gene>
<dbReference type="EMBL" id="LDAU01000242">
    <property type="protein sequence ID" value="KRW98509.1"/>
    <property type="molecule type" value="Genomic_DNA"/>
</dbReference>
<feature type="coiled-coil region" evidence="5">
    <location>
        <begin position="141"/>
        <end position="168"/>
    </location>
</feature>
<dbReference type="PANTHER" id="PTHR43807">
    <property type="entry name" value="FI04487P"/>
    <property type="match status" value="1"/>
</dbReference>
<keyword evidence="3 7" id="KW-0808">Transferase</keyword>
<dbReference type="GO" id="GO:0030170">
    <property type="term" value="F:pyridoxal phosphate binding"/>
    <property type="evidence" value="ECO:0007669"/>
    <property type="project" value="InterPro"/>
</dbReference>
<proteinExistence type="predicted"/>
<dbReference type="CDD" id="cd00609">
    <property type="entry name" value="AAT_like"/>
    <property type="match status" value="1"/>
</dbReference>
<evidence type="ECO:0000313" key="7">
    <source>
        <dbReference type="EMBL" id="KRW98509.1"/>
    </source>
</evidence>
<accession>A0A0V0Q8E7</accession>
<evidence type="ECO:0000256" key="1">
    <source>
        <dbReference type="ARBA" id="ARBA00001933"/>
    </source>
</evidence>
<dbReference type="SUPFAM" id="SSF53383">
    <property type="entry name" value="PLP-dependent transferases"/>
    <property type="match status" value="1"/>
</dbReference>
<dbReference type="Gene3D" id="3.40.640.10">
    <property type="entry name" value="Type I PLP-dependent aspartate aminotransferase-like (Major domain)"/>
    <property type="match status" value="1"/>
</dbReference>
<dbReference type="InterPro" id="IPR004839">
    <property type="entry name" value="Aminotransferase_I/II_large"/>
</dbReference>
<dbReference type="Proteomes" id="UP000054937">
    <property type="component" value="Unassembled WGS sequence"/>
</dbReference>
<keyword evidence="2" id="KW-0032">Aminotransferase</keyword>
<dbReference type="InterPro" id="IPR051326">
    <property type="entry name" value="Kynurenine-oxoglutarate_AT"/>
</dbReference>
<dbReference type="OrthoDB" id="2414662at2759"/>
<comment type="caution">
    <text evidence="7">The sequence shown here is derived from an EMBL/GenBank/DDBJ whole genome shotgun (WGS) entry which is preliminary data.</text>
</comment>
<keyword evidence="8" id="KW-1185">Reference proteome</keyword>
<evidence type="ECO:0000313" key="8">
    <source>
        <dbReference type="Proteomes" id="UP000054937"/>
    </source>
</evidence>
<dbReference type="Pfam" id="PF00155">
    <property type="entry name" value="Aminotran_1_2"/>
    <property type="match status" value="1"/>
</dbReference>
<dbReference type="GO" id="GO:0016212">
    <property type="term" value="F:kynurenine-oxoglutarate transaminase activity"/>
    <property type="evidence" value="ECO:0007669"/>
    <property type="project" value="TreeGrafter"/>
</dbReference>
<dbReference type="AlphaFoldDB" id="A0A0V0Q8E7"/>
<dbReference type="InterPro" id="IPR015421">
    <property type="entry name" value="PyrdxlP-dep_Trfase_major"/>
</dbReference>
<dbReference type="OMA" id="SQGANQY"/>
<reference evidence="7 8" key="1">
    <citation type="journal article" date="2015" name="Sci. Rep.">
        <title>Genome of the facultative scuticociliatosis pathogen Pseudocohnilembus persalinus provides insight into its virulence through horizontal gene transfer.</title>
        <authorList>
            <person name="Xiong J."/>
            <person name="Wang G."/>
            <person name="Cheng J."/>
            <person name="Tian M."/>
            <person name="Pan X."/>
            <person name="Warren A."/>
            <person name="Jiang C."/>
            <person name="Yuan D."/>
            <person name="Miao W."/>
        </authorList>
    </citation>
    <scope>NUCLEOTIDE SEQUENCE [LARGE SCALE GENOMIC DNA]</scope>
    <source>
        <strain evidence="7">36N120E</strain>
    </source>
</reference>
<dbReference type="InterPro" id="IPR015422">
    <property type="entry name" value="PyrdxlP-dep_Trfase_small"/>
</dbReference>
<organism evidence="7 8">
    <name type="scientific">Pseudocohnilembus persalinus</name>
    <name type="common">Ciliate</name>
    <dbReference type="NCBI Taxonomy" id="266149"/>
    <lineage>
        <taxon>Eukaryota</taxon>
        <taxon>Sar</taxon>
        <taxon>Alveolata</taxon>
        <taxon>Ciliophora</taxon>
        <taxon>Intramacronucleata</taxon>
        <taxon>Oligohymenophorea</taxon>
        <taxon>Scuticociliatia</taxon>
        <taxon>Philasterida</taxon>
        <taxon>Pseudocohnilembidae</taxon>
        <taxon>Pseudocohnilembus</taxon>
    </lineage>
</organism>
<sequence length="440" mass="51465">MLADRIQPFTESTIFYSIKQWVQQTKATDIATGQPNWKMPQFIKENFKQQLENEDLIQDQYGPPQGILELRESLAKHYNKELNQEYLKAEDFHIGVGASQIINDVNFAFLNQGDEVIVFDPHFPQQRISPLFFGAKVVSVKQKYNQEKKKWEIDINEFKNKINEKTKLVVTCSPNNPTGKVFTKQEYQQLGEILEKYQKVIVMADDVYDYLVYDKAEYVRFFQACPQLSNRIITVGSLGKKFSCTGWRYGFAFSKNPELIKGLFTVGENSYYGTFKPGQYVMAKSLEQIYEPYKGSNSFLDYTCQEFQKNRDFIMENFSQIPGFDWQILGCEGGYFVLVDIKKMIPKILLKYFYKKENQGKIQEDKLNQPCACKFEELEDPDFSPDTAFCQYLIFEYNVVIMPTSSFYVNPDKDNCLMRISLSKKLDFYKEALQKLQKNQ</sequence>